<dbReference type="Proteomes" id="UP000470772">
    <property type="component" value="Unassembled WGS sequence"/>
</dbReference>
<dbReference type="EMBL" id="WGGD01000005">
    <property type="protein sequence ID" value="MUN29452.1"/>
    <property type="molecule type" value="Genomic_DNA"/>
</dbReference>
<proteinExistence type="predicted"/>
<sequence length="215" mass="24636">MSWVTETSFSFYCDGKTLIFNCNTGKFILEIKKNDDKMSVFLFSNGIRVTFDGYRLFDMHNLKVTKGEESKQELTRLLQDASSDINEGISVVGNYYGVPVKLVKKLVDDFTGSCNVEPERYLGFDIRQVKISFGKEFSKESATFESKTYAEIEIGKDGCLKAKVYFDGSKSSFMTSDDCQNFIEDKDEFLIKLRSLNVLLEEYSDIVKSLEKWVE</sequence>
<dbReference type="AlphaFoldDB" id="A0A6A9QWP0"/>
<dbReference type="RefSeq" id="WP_156017032.1">
    <property type="nucleotide sequence ID" value="NZ_WGGD01000005.1"/>
</dbReference>
<reference evidence="1 2" key="1">
    <citation type="submission" date="2019-10" db="EMBL/GenBank/DDBJ databases">
        <title>Sequencing and Assembly of Multiple Reported Metal-Biooxidizing Members of the Extremely Thermoacidophilic Archaeal Family Sulfolobaceae.</title>
        <authorList>
            <person name="Counts J.A."/>
            <person name="Kelly R.M."/>
        </authorList>
    </citation>
    <scope>NUCLEOTIDE SEQUENCE [LARGE SCALE GENOMIC DNA]</scope>
    <source>
        <strain evidence="1 2">DSM 6482</strain>
    </source>
</reference>
<accession>A0A6A9QWP0</accession>
<keyword evidence="2" id="KW-1185">Reference proteome</keyword>
<organism evidence="1 2">
    <name type="scientific">Sulfuracidifex metallicus DSM 6482 = JCM 9184</name>
    <dbReference type="NCBI Taxonomy" id="523847"/>
    <lineage>
        <taxon>Archaea</taxon>
        <taxon>Thermoproteota</taxon>
        <taxon>Thermoprotei</taxon>
        <taxon>Sulfolobales</taxon>
        <taxon>Sulfolobaceae</taxon>
        <taxon>Sulfuracidifex</taxon>
    </lineage>
</organism>
<comment type="caution">
    <text evidence="1">The sequence shown here is derived from an EMBL/GenBank/DDBJ whole genome shotgun (WGS) entry which is preliminary data.</text>
</comment>
<gene>
    <name evidence="1" type="ORF">GC250_08385</name>
</gene>
<protein>
    <submittedName>
        <fullName evidence="1">Uncharacterized protein</fullName>
    </submittedName>
</protein>
<evidence type="ECO:0000313" key="1">
    <source>
        <dbReference type="EMBL" id="MUN29452.1"/>
    </source>
</evidence>
<name>A0A6A9QWP0_SULME</name>
<evidence type="ECO:0000313" key="2">
    <source>
        <dbReference type="Proteomes" id="UP000470772"/>
    </source>
</evidence>